<evidence type="ECO:0000313" key="2">
    <source>
        <dbReference type="Proteomes" id="UP001500751"/>
    </source>
</evidence>
<evidence type="ECO:0000313" key="1">
    <source>
        <dbReference type="EMBL" id="GAA2030013.1"/>
    </source>
</evidence>
<dbReference type="Proteomes" id="UP001500751">
    <property type="component" value="Unassembled WGS sequence"/>
</dbReference>
<dbReference type="EMBL" id="BAAAQN010000016">
    <property type="protein sequence ID" value="GAA2030013.1"/>
    <property type="molecule type" value="Genomic_DNA"/>
</dbReference>
<comment type="caution">
    <text evidence="1">The sequence shown here is derived from an EMBL/GenBank/DDBJ whole genome shotgun (WGS) entry which is preliminary data.</text>
</comment>
<keyword evidence="2" id="KW-1185">Reference proteome</keyword>
<gene>
    <name evidence="1" type="ORF">GCM10009839_32050</name>
</gene>
<dbReference type="RefSeq" id="WP_344666396.1">
    <property type="nucleotide sequence ID" value="NZ_BAAAQN010000016.1"/>
</dbReference>
<accession>A0ABN2U6R1</accession>
<sequence length="109" mass="12366">MQSLPTNPDRLEQPVLLIDDAGDAWQLRTKRLDLRVVRRLIKDKAAVVVLGESGGTRPRLAVDDERSILWGKLKDSYMGPGGEWSTGRYLAHEFHAEAGHRMLYIEDHC</sequence>
<reference evidence="1 2" key="1">
    <citation type="journal article" date="2019" name="Int. J. Syst. Evol. Microbiol.">
        <title>The Global Catalogue of Microorganisms (GCM) 10K type strain sequencing project: providing services to taxonomists for standard genome sequencing and annotation.</title>
        <authorList>
            <consortium name="The Broad Institute Genomics Platform"/>
            <consortium name="The Broad Institute Genome Sequencing Center for Infectious Disease"/>
            <person name="Wu L."/>
            <person name="Ma J."/>
        </authorList>
    </citation>
    <scope>NUCLEOTIDE SEQUENCE [LARGE SCALE GENOMIC DNA]</scope>
    <source>
        <strain evidence="1 2">JCM 16014</strain>
    </source>
</reference>
<proteinExistence type="predicted"/>
<organism evidence="1 2">
    <name type="scientific">Catenulispora yoronensis</name>
    <dbReference type="NCBI Taxonomy" id="450799"/>
    <lineage>
        <taxon>Bacteria</taxon>
        <taxon>Bacillati</taxon>
        <taxon>Actinomycetota</taxon>
        <taxon>Actinomycetes</taxon>
        <taxon>Catenulisporales</taxon>
        <taxon>Catenulisporaceae</taxon>
        <taxon>Catenulispora</taxon>
    </lineage>
</organism>
<name>A0ABN2U6R1_9ACTN</name>
<protein>
    <submittedName>
        <fullName evidence="1">Uncharacterized protein</fullName>
    </submittedName>
</protein>